<reference evidence="1" key="1">
    <citation type="submission" date="2020-05" db="EMBL/GenBank/DDBJ databases">
        <title>Large-scale comparative analyses of tick genomes elucidate their genetic diversity and vector capacities.</title>
        <authorList>
            <person name="Jia N."/>
            <person name="Wang J."/>
            <person name="Shi W."/>
            <person name="Du L."/>
            <person name="Sun Y."/>
            <person name="Zhan W."/>
            <person name="Jiang J."/>
            <person name="Wang Q."/>
            <person name="Zhang B."/>
            <person name="Ji P."/>
            <person name="Sakyi L.B."/>
            <person name="Cui X."/>
            <person name="Yuan T."/>
            <person name="Jiang B."/>
            <person name="Yang W."/>
            <person name="Lam T.T.-Y."/>
            <person name="Chang Q."/>
            <person name="Ding S."/>
            <person name="Wang X."/>
            <person name="Zhu J."/>
            <person name="Ruan X."/>
            <person name="Zhao L."/>
            <person name="Wei J."/>
            <person name="Que T."/>
            <person name="Du C."/>
            <person name="Cheng J."/>
            <person name="Dai P."/>
            <person name="Han X."/>
            <person name="Huang E."/>
            <person name="Gao Y."/>
            <person name="Liu J."/>
            <person name="Shao H."/>
            <person name="Ye R."/>
            <person name="Li L."/>
            <person name="Wei W."/>
            <person name="Wang X."/>
            <person name="Wang C."/>
            <person name="Yang T."/>
            <person name="Huo Q."/>
            <person name="Li W."/>
            <person name="Guo W."/>
            <person name="Chen H."/>
            <person name="Zhou L."/>
            <person name="Ni X."/>
            <person name="Tian J."/>
            <person name="Zhou Y."/>
            <person name="Sheng Y."/>
            <person name="Liu T."/>
            <person name="Pan Y."/>
            <person name="Xia L."/>
            <person name="Li J."/>
            <person name="Zhao F."/>
            <person name="Cao W."/>
        </authorList>
    </citation>
    <scope>NUCLEOTIDE SEQUENCE</scope>
    <source>
        <strain evidence="1">Dsil-2018</strain>
    </source>
</reference>
<dbReference type="EMBL" id="CM023473">
    <property type="protein sequence ID" value="KAH7954196.1"/>
    <property type="molecule type" value="Genomic_DNA"/>
</dbReference>
<organism evidence="1 2">
    <name type="scientific">Dermacentor silvarum</name>
    <name type="common">Tick</name>
    <dbReference type="NCBI Taxonomy" id="543639"/>
    <lineage>
        <taxon>Eukaryota</taxon>
        <taxon>Metazoa</taxon>
        <taxon>Ecdysozoa</taxon>
        <taxon>Arthropoda</taxon>
        <taxon>Chelicerata</taxon>
        <taxon>Arachnida</taxon>
        <taxon>Acari</taxon>
        <taxon>Parasitiformes</taxon>
        <taxon>Ixodida</taxon>
        <taxon>Ixodoidea</taxon>
        <taxon>Ixodidae</taxon>
        <taxon>Rhipicephalinae</taxon>
        <taxon>Dermacentor</taxon>
    </lineage>
</organism>
<keyword evidence="2" id="KW-1185">Reference proteome</keyword>
<gene>
    <name evidence="1" type="ORF">HPB49_016426</name>
</gene>
<protein>
    <submittedName>
        <fullName evidence="1">Uncharacterized protein</fullName>
    </submittedName>
</protein>
<evidence type="ECO:0000313" key="2">
    <source>
        <dbReference type="Proteomes" id="UP000821865"/>
    </source>
</evidence>
<dbReference type="Proteomes" id="UP000821865">
    <property type="component" value="Chromosome 4"/>
</dbReference>
<name>A0ACB8CYM0_DERSI</name>
<comment type="caution">
    <text evidence="1">The sequence shown here is derived from an EMBL/GenBank/DDBJ whole genome shotgun (WGS) entry which is preliminary data.</text>
</comment>
<evidence type="ECO:0000313" key="1">
    <source>
        <dbReference type="EMBL" id="KAH7954196.1"/>
    </source>
</evidence>
<sequence>MRSCSSVLNDMEMPLTWITVLQRLYNNNRVVTTMCGVRSGEIAVTRGLKQGCPLSPLLYMLYVSRVERQLLKLGLGFTLGYVDGG</sequence>
<accession>A0ACB8CYM0</accession>
<proteinExistence type="predicted"/>